<feature type="domain" description="DUF5110" evidence="5">
    <location>
        <begin position="699"/>
        <end position="757"/>
    </location>
</feature>
<gene>
    <name evidence="7" type="ORF">FC26_GL001042</name>
</gene>
<dbReference type="CDD" id="cd06599">
    <property type="entry name" value="GH31_glycosidase_Aec37"/>
    <property type="match status" value="1"/>
</dbReference>
<protein>
    <submittedName>
        <fullName evidence="7">Alpha-glucosidase</fullName>
    </submittedName>
</protein>
<dbReference type="STRING" id="1423813.FC26_GL001042"/>
<evidence type="ECO:0000313" key="8">
    <source>
        <dbReference type="Proteomes" id="UP000051733"/>
    </source>
</evidence>
<accession>A0A0R2A4L3</accession>
<evidence type="ECO:0000313" key="7">
    <source>
        <dbReference type="EMBL" id="KRM61968.1"/>
    </source>
</evidence>
<dbReference type="InterPro" id="IPR013780">
    <property type="entry name" value="Glyco_hydro_b"/>
</dbReference>
<dbReference type="InterPro" id="IPR017853">
    <property type="entry name" value="GH"/>
</dbReference>
<evidence type="ECO:0000259" key="4">
    <source>
        <dbReference type="Pfam" id="PF13802"/>
    </source>
</evidence>
<dbReference type="PANTHER" id="PTHR22762">
    <property type="entry name" value="ALPHA-GLUCOSIDASE"/>
    <property type="match status" value="1"/>
</dbReference>
<dbReference type="Gene3D" id="2.60.40.1180">
    <property type="entry name" value="Golgi alpha-mannosidase II"/>
    <property type="match status" value="2"/>
</dbReference>
<dbReference type="AlphaFoldDB" id="A0A0R2A4L3"/>
<dbReference type="SUPFAM" id="SSF51011">
    <property type="entry name" value="Glycosyl hydrolase domain"/>
    <property type="match status" value="1"/>
</dbReference>
<evidence type="ECO:0000259" key="6">
    <source>
        <dbReference type="Pfam" id="PF21365"/>
    </source>
</evidence>
<comment type="similarity">
    <text evidence="1 2">Belongs to the glycosyl hydrolase 31 family.</text>
</comment>
<dbReference type="EMBL" id="AYYY01000014">
    <property type="protein sequence ID" value="KRM61968.1"/>
    <property type="molecule type" value="Genomic_DNA"/>
</dbReference>
<feature type="domain" description="Glycoside hydrolase family 31 N-terminal" evidence="4">
    <location>
        <begin position="26"/>
        <end position="211"/>
    </location>
</feature>
<dbReference type="GO" id="GO:0005975">
    <property type="term" value="P:carbohydrate metabolic process"/>
    <property type="evidence" value="ECO:0007669"/>
    <property type="project" value="InterPro"/>
</dbReference>
<dbReference type="PANTHER" id="PTHR22762:SF165">
    <property type="entry name" value="PUTATIVE (AFU_ORTHOLOGUE AFUA_1G06560)-RELATED"/>
    <property type="match status" value="1"/>
</dbReference>
<dbReference type="GO" id="GO:0030246">
    <property type="term" value="F:carbohydrate binding"/>
    <property type="evidence" value="ECO:0007669"/>
    <property type="project" value="InterPro"/>
</dbReference>
<proteinExistence type="inferred from homology"/>
<comment type="caution">
    <text evidence="7">The sequence shown here is derived from an EMBL/GenBank/DDBJ whole genome shotgun (WGS) entry which is preliminary data.</text>
</comment>
<dbReference type="CDD" id="cd14752">
    <property type="entry name" value="GH31_N"/>
    <property type="match status" value="1"/>
</dbReference>
<organism evidence="7 8">
    <name type="scientific">Paucilactobacillus vaccinostercus DSM 20634</name>
    <dbReference type="NCBI Taxonomy" id="1423813"/>
    <lineage>
        <taxon>Bacteria</taxon>
        <taxon>Bacillati</taxon>
        <taxon>Bacillota</taxon>
        <taxon>Bacilli</taxon>
        <taxon>Lactobacillales</taxon>
        <taxon>Lactobacillaceae</taxon>
        <taxon>Paucilactobacillus</taxon>
    </lineage>
</organism>
<dbReference type="Pfam" id="PF13802">
    <property type="entry name" value="Gal_mutarotas_2"/>
    <property type="match status" value="1"/>
</dbReference>
<reference evidence="7 8" key="1">
    <citation type="journal article" date="2015" name="Genome Announc.">
        <title>Expanding the biotechnology potential of lactobacilli through comparative genomics of 213 strains and associated genera.</title>
        <authorList>
            <person name="Sun Z."/>
            <person name="Harris H.M."/>
            <person name="McCann A."/>
            <person name="Guo C."/>
            <person name="Argimon S."/>
            <person name="Zhang W."/>
            <person name="Yang X."/>
            <person name="Jeffery I.B."/>
            <person name="Cooney J.C."/>
            <person name="Kagawa T.F."/>
            <person name="Liu W."/>
            <person name="Song Y."/>
            <person name="Salvetti E."/>
            <person name="Wrobel A."/>
            <person name="Rasinkangas P."/>
            <person name="Parkhill J."/>
            <person name="Rea M.C."/>
            <person name="O'Sullivan O."/>
            <person name="Ritari J."/>
            <person name="Douillard F.P."/>
            <person name="Paul Ross R."/>
            <person name="Yang R."/>
            <person name="Briner A.E."/>
            <person name="Felis G.E."/>
            <person name="de Vos W.M."/>
            <person name="Barrangou R."/>
            <person name="Klaenhammer T.R."/>
            <person name="Caufield P.W."/>
            <person name="Cui Y."/>
            <person name="Zhang H."/>
            <person name="O'Toole P.W."/>
        </authorList>
    </citation>
    <scope>NUCLEOTIDE SEQUENCE [LARGE SCALE GENOMIC DNA]</scope>
    <source>
        <strain evidence="7 8">DSM 20634</strain>
    </source>
</reference>
<evidence type="ECO:0000256" key="1">
    <source>
        <dbReference type="ARBA" id="ARBA00007806"/>
    </source>
</evidence>
<dbReference type="InterPro" id="IPR011013">
    <property type="entry name" value="Gal_mutarotase_sf_dom"/>
</dbReference>
<dbReference type="Gene3D" id="3.20.20.80">
    <property type="entry name" value="Glycosidases"/>
    <property type="match status" value="1"/>
</dbReference>
<dbReference type="RefSeq" id="WP_057777945.1">
    <property type="nucleotide sequence ID" value="NZ_AYYY01000014.1"/>
</dbReference>
<dbReference type="InterPro" id="IPR033403">
    <property type="entry name" value="DUF5110"/>
</dbReference>
<sequence>MKLSTKLLEIVDHDDFLELKTNGAQFRVYLLDENIIRMRGTFDDEFAPEESYALAKTAWDDQTDELLGDERTRVQALPTHLQTTDFGYAVSTGKYTLNIYTEPFMFEIVDQNGNVVHKDLAKRAFAQDELGRSFHYSAMGDHNYFYGFGEKSGELNKYKRRMRMHNTDSLGWNAAKSDPLYKMIPFYIDLNGDNNVASGLFYNNSYDSVFDMDSEHSNYWLRYSYFQCDGGDLDVFFIGGPTIKDVVEHYTDLTGKSAMTPLASLGYMGSTMYYTELDEHADDAILDFVDTCKKYGIPCDGFFLSSGYTSGQDGKRYVFNWNKTRFPDPKQFVAELKKRGVLLSPNIKPGLLTTNPLTDDFEAHDAFVKTPDGSASQLDQYWGGPAHFVDFTSEAGRQEWADHMTESLLSIGITSLWNDNNEYEINDNEAQVDAEGLKKKIGAVKPIMSTMMAKTAKDALHNYDPNIRPYLTNRAGFAGIQRYAQTWAGDNGTSWTNVKYNVPTILGMGLSGVANQGCDIGGFDGPAPEPELFVRWVQNGVFQPRFSIHSSNTDNTVTEPWMYPEYTKYIREAIKLRYTLIPYFYSLLFEASTKGSPIMRPLVYEFQDDPKVAEESFEFMLGPSLLVANVLDKGQTVKDVYLPAGASWYELKTSKYYEGGQTIHIPVDISSVPLFLRTGSIVPRSPEVQNLHNDPIDKLNLLIEPSTATSFTVYEDDGRTNDYQQGEFLTTTYAVTPAESGVTIDVTNKGDYKTQVEKMVLSVICPKVAPFSIAIDGQAVPQFLNFDKFTNAAEGWYFNGENRQVEIRYANKKVAQYQVQISFSVKDLISI</sequence>
<dbReference type="Proteomes" id="UP000051733">
    <property type="component" value="Unassembled WGS sequence"/>
</dbReference>
<dbReference type="GO" id="GO:0004553">
    <property type="term" value="F:hydrolase activity, hydrolyzing O-glycosyl compounds"/>
    <property type="evidence" value="ECO:0007669"/>
    <property type="project" value="InterPro"/>
</dbReference>
<dbReference type="InterPro" id="IPR048395">
    <property type="entry name" value="Glyco_hydro_31_C"/>
</dbReference>
<evidence type="ECO:0000259" key="3">
    <source>
        <dbReference type="Pfam" id="PF01055"/>
    </source>
</evidence>
<evidence type="ECO:0000256" key="2">
    <source>
        <dbReference type="RuleBase" id="RU361185"/>
    </source>
</evidence>
<dbReference type="InterPro" id="IPR025887">
    <property type="entry name" value="Glyco_hydro_31_N_dom"/>
</dbReference>
<keyword evidence="2" id="KW-0378">Hydrolase</keyword>
<keyword evidence="8" id="KW-1185">Reference proteome</keyword>
<dbReference type="Gene3D" id="2.60.40.1760">
    <property type="entry name" value="glycosyl hydrolase (family 31)"/>
    <property type="match status" value="1"/>
</dbReference>
<dbReference type="SUPFAM" id="SSF74650">
    <property type="entry name" value="Galactose mutarotase-like"/>
    <property type="match status" value="1"/>
</dbReference>
<name>A0A0R2A4L3_9LACO</name>
<dbReference type="Pfam" id="PF17137">
    <property type="entry name" value="DUF5110"/>
    <property type="match status" value="1"/>
</dbReference>
<dbReference type="Pfam" id="PF21365">
    <property type="entry name" value="Glyco_hydro_31_3rd"/>
    <property type="match status" value="1"/>
</dbReference>
<dbReference type="Pfam" id="PF01055">
    <property type="entry name" value="Glyco_hydro_31_2nd"/>
    <property type="match status" value="1"/>
</dbReference>
<dbReference type="OrthoDB" id="176168at2"/>
<feature type="domain" description="Glycosyl hydrolase family 31 C-terminal" evidence="6">
    <location>
        <begin position="595"/>
        <end position="682"/>
    </location>
</feature>
<dbReference type="SUPFAM" id="SSF51445">
    <property type="entry name" value="(Trans)glycosidases"/>
    <property type="match status" value="1"/>
</dbReference>
<evidence type="ECO:0000259" key="5">
    <source>
        <dbReference type="Pfam" id="PF17137"/>
    </source>
</evidence>
<dbReference type="PATRIC" id="fig|1423813.3.peg.1065"/>
<dbReference type="InterPro" id="IPR000322">
    <property type="entry name" value="Glyco_hydro_31_TIM"/>
</dbReference>
<keyword evidence="2" id="KW-0326">Glycosidase</keyword>
<feature type="domain" description="Glycoside hydrolase family 31 TIM barrel" evidence="3">
    <location>
        <begin position="258"/>
        <end position="587"/>
    </location>
</feature>